<evidence type="ECO:0000256" key="7">
    <source>
        <dbReference type="ARBA" id="ARBA00024739"/>
    </source>
</evidence>
<evidence type="ECO:0000256" key="3">
    <source>
        <dbReference type="ARBA" id="ARBA00022491"/>
    </source>
</evidence>
<gene>
    <name evidence="11" type="ORF">EDC27_1100</name>
</gene>
<dbReference type="Pfam" id="PF04316">
    <property type="entry name" value="FlgM"/>
    <property type="match status" value="1"/>
</dbReference>
<organism evidence="11 12">
    <name type="scientific">Desulfosoma caldarium</name>
    <dbReference type="NCBI Taxonomy" id="610254"/>
    <lineage>
        <taxon>Bacteria</taxon>
        <taxon>Pseudomonadati</taxon>
        <taxon>Thermodesulfobacteriota</taxon>
        <taxon>Syntrophobacteria</taxon>
        <taxon>Syntrophobacterales</taxon>
        <taxon>Syntrophobacteraceae</taxon>
        <taxon>Desulfosoma</taxon>
    </lineage>
</organism>
<proteinExistence type="inferred from homology"/>
<evidence type="ECO:0000256" key="4">
    <source>
        <dbReference type="ARBA" id="ARBA00022795"/>
    </source>
</evidence>
<keyword evidence="4" id="KW-1005">Bacterial flagellum biogenesis</keyword>
<comment type="function">
    <text evidence="7">Responsible for the coupling of flagellin expression to flagellar assembly by preventing expression of the flagellin genes when a component of the middle class of proteins is defective. It negatively regulates flagellar genes by inhibiting the activity of FliA by directly binding to FliA.</text>
</comment>
<dbReference type="NCBIfam" id="TIGR03824">
    <property type="entry name" value="FlgM_jcvi"/>
    <property type="match status" value="1"/>
</dbReference>
<evidence type="ECO:0000256" key="5">
    <source>
        <dbReference type="ARBA" id="ARBA00023015"/>
    </source>
</evidence>
<evidence type="ECO:0000313" key="12">
    <source>
        <dbReference type="Proteomes" id="UP000276223"/>
    </source>
</evidence>
<name>A0A3N1VGE1_9BACT</name>
<keyword evidence="12" id="KW-1185">Reference proteome</keyword>
<evidence type="ECO:0000313" key="11">
    <source>
        <dbReference type="EMBL" id="ROR01906.1"/>
    </source>
</evidence>
<dbReference type="GO" id="GO:0044781">
    <property type="term" value="P:bacterial-type flagellum organization"/>
    <property type="evidence" value="ECO:0007669"/>
    <property type="project" value="UniProtKB-KW"/>
</dbReference>
<evidence type="ECO:0000256" key="8">
    <source>
        <dbReference type="ARBA" id="ARBA00030117"/>
    </source>
</evidence>
<dbReference type="InterPro" id="IPR031316">
    <property type="entry name" value="FlgM_C"/>
</dbReference>
<reference evidence="11 12" key="1">
    <citation type="submission" date="2018-11" db="EMBL/GenBank/DDBJ databases">
        <title>Genomic Encyclopedia of Type Strains, Phase IV (KMG-IV): sequencing the most valuable type-strain genomes for metagenomic binning, comparative biology and taxonomic classification.</title>
        <authorList>
            <person name="Goeker M."/>
        </authorList>
    </citation>
    <scope>NUCLEOTIDE SEQUENCE [LARGE SCALE GENOMIC DNA]</scope>
    <source>
        <strain evidence="11 12">DSM 22027</strain>
    </source>
</reference>
<evidence type="ECO:0000256" key="6">
    <source>
        <dbReference type="ARBA" id="ARBA00023163"/>
    </source>
</evidence>
<feature type="domain" description="Anti-sigma-28 factor FlgM C-terminal" evidence="10">
    <location>
        <begin position="42"/>
        <end position="95"/>
    </location>
</feature>
<keyword evidence="6" id="KW-0804">Transcription</keyword>
<dbReference type="InterPro" id="IPR035890">
    <property type="entry name" value="Anti-sigma-28_factor_FlgM_sf"/>
</dbReference>
<dbReference type="SUPFAM" id="SSF101498">
    <property type="entry name" value="Anti-sigma factor FlgM"/>
    <property type="match status" value="1"/>
</dbReference>
<keyword evidence="5" id="KW-0805">Transcription regulation</keyword>
<feature type="region of interest" description="Disordered" evidence="9">
    <location>
        <begin position="18"/>
        <end position="40"/>
    </location>
</feature>
<evidence type="ECO:0000256" key="1">
    <source>
        <dbReference type="ARBA" id="ARBA00005322"/>
    </source>
</evidence>
<accession>A0A3N1VGE1</accession>
<dbReference type="GO" id="GO:0045892">
    <property type="term" value="P:negative regulation of DNA-templated transcription"/>
    <property type="evidence" value="ECO:0007669"/>
    <property type="project" value="InterPro"/>
</dbReference>
<comment type="similarity">
    <text evidence="1">Belongs to the FlgM family.</text>
</comment>
<evidence type="ECO:0000259" key="10">
    <source>
        <dbReference type="Pfam" id="PF04316"/>
    </source>
</evidence>
<dbReference type="Proteomes" id="UP000276223">
    <property type="component" value="Unassembled WGS sequence"/>
</dbReference>
<evidence type="ECO:0000256" key="9">
    <source>
        <dbReference type="SAM" id="MobiDB-lite"/>
    </source>
</evidence>
<dbReference type="RefSeq" id="WP_170161620.1">
    <property type="nucleotide sequence ID" value="NZ_RJVA01000010.1"/>
</dbReference>
<dbReference type="AlphaFoldDB" id="A0A3N1VGE1"/>
<keyword evidence="3" id="KW-0678">Repressor</keyword>
<dbReference type="EMBL" id="RJVA01000010">
    <property type="protein sequence ID" value="ROR01906.1"/>
    <property type="molecule type" value="Genomic_DNA"/>
</dbReference>
<dbReference type="InterPro" id="IPR007412">
    <property type="entry name" value="FlgM"/>
</dbReference>
<sequence>MDVKKVATYMAHMNQVLENRTVRPEAQPTPESKTAETETVEDRVAFSQEALEMTRSRVRMDRDDLHLDKLEALRRQIQDGTYTVDPQKVAARMLDEII</sequence>
<protein>
    <recommendedName>
        <fullName evidence="2">Negative regulator of flagellin synthesis</fullName>
    </recommendedName>
    <alternativeName>
        <fullName evidence="8">Anti-sigma-28 factor</fullName>
    </alternativeName>
</protein>
<comment type="caution">
    <text evidence="11">The sequence shown here is derived from an EMBL/GenBank/DDBJ whole genome shotgun (WGS) entry which is preliminary data.</text>
</comment>
<evidence type="ECO:0000256" key="2">
    <source>
        <dbReference type="ARBA" id="ARBA00017823"/>
    </source>
</evidence>